<comment type="subcellular location">
    <subcellularLocation>
        <location evidence="14">Endomembrane system</location>
        <topology evidence="14">Single-pass type II membrane protein</topology>
    </subcellularLocation>
</comment>
<dbReference type="InterPro" id="IPR012341">
    <property type="entry name" value="6hp_glycosidase-like_sf"/>
</dbReference>
<dbReference type="GO" id="GO:0070062">
    <property type="term" value="C:extracellular exosome"/>
    <property type="evidence" value="ECO:0007669"/>
    <property type="project" value="TreeGrafter"/>
</dbReference>
<dbReference type="GO" id="GO:0005783">
    <property type="term" value="C:endoplasmic reticulum"/>
    <property type="evidence" value="ECO:0007669"/>
    <property type="project" value="TreeGrafter"/>
</dbReference>
<dbReference type="AlphaFoldDB" id="A0A8C9YXT0"/>
<evidence type="ECO:0000256" key="3">
    <source>
        <dbReference type="ARBA" id="ARBA00007658"/>
    </source>
</evidence>
<evidence type="ECO:0000256" key="15">
    <source>
        <dbReference type="PIRSR" id="PIRSR601382-1"/>
    </source>
</evidence>
<comment type="catalytic activity">
    <reaction evidence="11">
        <text>N(4)-(alpha-D-Man-(1-&gt;2)-alpha-D-Man-(1-&gt;2)-alpha-D-Man-(1-&gt;3)-[alpha-D-Man-(1-&gt;3)-[alpha-D-Man-(1-&gt;2)-alpha-D-Man-(1-&gt;6)]-alpha-D-Man-(1-&gt;6)]-beta-D-Man-(1-&gt;4)-beta-D-GlcNAc-(1-&gt;4)-beta-D-GlcNAc)-L-asparaginyl-[protein] (N-glucan mannose isomer 8A1,2,3B1,3) + 3 H2O = N(4)-(alpha-D-Man-(1-&gt;3)-[alpha-D-Man-(1-&gt;3)-[alpha-D-Man-(1-&gt;6)]-alpha-D-Man-(1-&gt;6)]-beta-D-Man-(1-&gt;4)-beta-D-GlcNAc-(1-&gt;4)-beta-D-GlcNAc)-L-asparaginyl-[protein] (N-glucan mannose isomer 5A1,2) + 3 beta-D-mannose</text>
        <dbReference type="Rhea" id="RHEA:56028"/>
        <dbReference type="Rhea" id="RHEA-COMP:14358"/>
        <dbReference type="Rhea" id="RHEA-COMP:14367"/>
        <dbReference type="ChEBI" id="CHEBI:15377"/>
        <dbReference type="ChEBI" id="CHEBI:28563"/>
        <dbReference type="ChEBI" id="CHEBI:59087"/>
        <dbReference type="ChEBI" id="CHEBI:60628"/>
        <dbReference type="EC" id="3.2.1.113"/>
    </reaction>
</comment>
<dbReference type="GO" id="GO:0005975">
    <property type="term" value="P:carbohydrate metabolic process"/>
    <property type="evidence" value="ECO:0007669"/>
    <property type="project" value="InterPro"/>
</dbReference>
<evidence type="ECO:0000256" key="20">
    <source>
        <dbReference type="SAM" id="Phobius"/>
    </source>
</evidence>
<dbReference type="FunFam" id="1.50.10.10:FF:000002">
    <property type="entry name" value="alpha-1,2-Mannosidase"/>
    <property type="match status" value="1"/>
</dbReference>
<dbReference type="SUPFAM" id="SSF48225">
    <property type="entry name" value="Seven-hairpin glycosidases"/>
    <property type="match status" value="1"/>
</dbReference>
<gene>
    <name evidence="21" type="primary">LOC116060777</name>
</gene>
<keyword evidence="22" id="KW-1185">Reference proteome</keyword>
<dbReference type="InterPro" id="IPR050749">
    <property type="entry name" value="Glycosyl_Hydrolase_47"/>
</dbReference>
<keyword evidence="16" id="KW-0479">Metal-binding</keyword>
<dbReference type="Ensembl" id="ENSSLUT00000032603.1">
    <property type="protein sequence ID" value="ENSSLUP00000031591.1"/>
    <property type="gene ID" value="ENSSLUG00000013567.1"/>
</dbReference>
<evidence type="ECO:0000256" key="11">
    <source>
        <dbReference type="ARBA" id="ARBA00047669"/>
    </source>
</evidence>
<dbReference type="GO" id="GO:0004571">
    <property type="term" value="F:mannosyl-oligosaccharide 1,2-alpha-mannosidase activity"/>
    <property type="evidence" value="ECO:0007669"/>
    <property type="project" value="UniProtKB-EC"/>
</dbReference>
<evidence type="ECO:0000256" key="2">
    <source>
        <dbReference type="ARBA" id="ARBA00004922"/>
    </source>
</evidence>
<dbReference type="EC" id="3.2.1.-" evidence="18"/>
<feature type="transmembrane region" description="Helical" evidence="20">
    <location>
        <begin position="22"/>
        <end position="42"/>
    </location>
</feature>
<dbReference type="GO" id="GO:0005509">
    <property type="term" value="F:calcium ion binding"/>
    <property type="evidence" value="ECO:0007669"/>
    <property type="project" value="InterPro"/>
</dbReference>
<keyword evidence="4 20" id="KW-0812">Transmembrane</keyword>
<evidence type="ECO:0000256" key="7">
    <source>
        <dbReference type="ARBA" id="ARBA00022968"/>
    </source>
</evidence>
<reference evidence="21" key="1">
    <citation type="submission" date="2025-08" db="UniProtKB">
        <authorList>
            <consortium name="Ensembl"/>
        </authorList>
    </citation>
    <scope>IDENTIFICATION</scope>
</reference>
<feature type="compositionally biased region" description="Basic and acidic residues" evidence="19">
    <location>
        <begin position="148"/>
        <end position="161"/>
    </location>
</feature>
<evidence type="ECO:0000256" key="16">
    <source>
        <dbReference type="PIRSR" id="PIRSR601382-2"/>
    </source>
</evidence>
<feature type="compositionally biased region" description="Basic and acidic residues" evidence="19">
    <location>
        <begin position="109"/>
        <end position="120"/>
    </location>
</feature>
<keyword evidence="5 18" id="KW-0378">Hydrolase</keyword>
<organism evidence="21 22">
    <name type="scientific">Sander lucioperca</name>
    <name type="common">Pike-perch</name>
    <name type="synonym">Perca lucioperca</name>
    <dbReference type="NCBI Taxonomy" id="283035"/>
    <lineage>
        <taxon>Eukaryota</taxon>
        <taxon>Metazoa</taxon>
        <taxon>Chordata</taxon>
        <taxon>Craniata</taxon>
        <taxon>Vertebrata</taxon>
        <taxon>Euteleostomi</taxon>
        <taxon>Actinopterygii</taxon>
        <taxon>Neopterygii</taxon>
        <taxon>Teleostei</taxon>
        <taxon>Neoteleostei</taxon>
        <taxon>Acanthomorphata</taxon>
        <taxon>Eupercaria</taxon>
        <taxon>Perciformes</taxon>
        <taxon>Percoidei</taxon>
        <taxon>Percidae</taxon>
        <taxon>Luciopercinae</taxon>
        <taxon>Sander</taxon>
    </lineage>
</organism>
<feature type="disulfide bond" evidence="17">
    <location>
        <begin position="441"/>
        <end position="473"/>
    </location>
</feature>
<keyword evidence="7" id="KW-0735">Signal-anchor</keyword>
<dbReference type="PANTHER" id="PTHR11742:SF28">
    <property type="entry name" value="MANNOSYL-OLIGOSACCHARIDE 1,2-ALPHA-MANNOSIDASE IC"/>
    <property type="match status" value="1"/>
</dbReference>
<feature type="active site" evidence="15">
    <location>
        <position position="378"/>
    </location>
</feature>
<keyword evidence="9 17" id="KW-1015">Disulfide bond</keyword>
<evidence type="ECO:0000256" key="18">
    <source>
        <dbReference type="RuleBase" id="RU361193"/>
    </source>
</evidence>
<evidence type="ECO:0000256" key="10">
    <source>
        <dbReference type="ARBA" id="ARBA00023295"/>
    </source>
</evidence>
<comment type="similarity">
    <text evidence="3 18">Belongs to the glycosyl hydrolase 47 family.</text>
</comment>
<keyword evidence="10 18" id="KW-0326">Glycosidase</keyword>
<dbReference type="GeneTree" id="ENSGT00940000159312"/>
<dbReference type="Pfam" id="PF01532">
    <property type="entry name" value="Glyco_hydro_47"/>
    <property type="match status" value="1"/>
</dbReference>
<evidence type="ECO:0000256" key="17">
    <source>
        <dbReference type="PIRSR" id="PIRSR601382-3"/>
    </source>
</evidence>
<comment type="pathway">
    <text evidence="2">Protein modification; protein glycosylation.</text>
</comment>
<evidence type="ECO:0000313" key="21">
    <source>
        <dbReference type="Ensembl" id="ENSSLUP00000031591.1"/>
    </source>
</evidence>
<feature type="region of interest" description="Disordered" evidence="19">
    <location>
        <begin position="62"/>
        <end position="161"/>
    </location>
</feature>
<evidence type="ECO:0000256" key="14">
    <source>
        <dbReference type="ARBA" id="ARBA00060399"/>
    </source>
</evidence>
<evidence type="ECO:0000256" key="5">
    <source>
        <dbReference type="ARBA" id="ARBA00022801"/>
    </source>
</evidence>
<evidence type="ECO:0000256" key="12">
    <source>
        <dbReference type="ARBA" id="ARBA00048605"/>
    </source>
</evidence>
<feature type="active site" description="Proton donor" evidence="15">
    <location>
        <position position="485"/>
    </location>
</feature>
<feature type="active site" evidence="15">
    <location>
        <position position="510"/>
    </location>
</feature>
<evidence type="ECO:0000256" key="13">
    <source>
        <dbReference type="ARBA" id="ARBA00054774"/>
    </source>
</evidence>
<dbReference type="Gene3D" id="1.50.10.10">
    <property type="match status" value="1"/>
</dbReference>
<accession>A0A8C9YXT0</accession>
<keyword evidence="20" id="KW-1133">Transmembrane helix</keyword>
<keyword evidence="8 20" id="KW-0472">Membrane</keyword>
<proteinExistence type="inferred from homology"/>
<dbReference type="InterPro" id="IPR036026">
    <property type="entry name" value="Seven-hairpin_glycosidases"/>
</dbReference>
<reference evidence="21" key="2">
    <citation type="submission" date="2025-09" db="UniProtKB">
        <authorList>
            <consortium name="Ensembl"/>
        </authorList>
    </citation>
    <scope>IDENTIFICATION</scope>
</reference>
<keyword evidence="6 16" id="KW-0106">Calcium</keyword>
<evidence type="ECO:0000256" key="8">
    <source>
        <dbReference type="ARBA" id="ARBA00023136"/>
    </source>
</evidence>
<comment type="catalytic activity">
    <reaction evidence="12">
        <text>N(4)-(alpha-D-Man-(1-&gt;2)-alpha-D-Man-(1-&gt;2)-alpha-D-Man-(1-&gt;3)-[alpha-D-Man-(1-&gt;2)-alpha-D-Man-(1-&gt;3)-[alpha-D-Man-(1-&gt;2)-alpha-D-Man-(1-&gt;6)]-alpha-D-Man-(1-&gt;6)]-beta-D-Man-(1-&gt;4)-beta-D-GlcNAc-(1-&gt;4)-beta-D-GlcNAc)-L-asparaginyl-[protein] (N-glucan mannose isomer 9A1,2,3B1,2,3) + 4 H2O = N(4)-(alpha-D-Man-(1-&gt;3)-[alpha-D-Man-(1-&gt;3)-[alpha-D-Man-(1-&gt;6)]-alpha-D-Man-(1-&gt;6)]-beta-D-Man-(1-&gt;4)-beta-D-GlcNAc-(1-&gt;4)-beta-D-GlcNAc)-L-asparaginyl-[protein] (N-glucan mannose isomer 5A1,2) + 4 beta-D-mannose</text>
        <dbReference type="Rhea" id="RHEA:56008"/>
        <dbReference type="Rhea" id="RHEA-COMP:14356"/>
        <dbReference type="Rhea" id="RHEA-COMP:14367"/>
        <dbReference type="ChEBI" id="CHEBI:15377"/>
        <dbReference type="ChEBI" id="CHEBI:28563"/>
        <dbReference type="ChEBI" id="CHEBI:59087"/>
        <dbReference type="ChEBI" id="CHEBI:139493"/>
        <dbReference type="EC" id="3.2.1.113"/>
    </reaction>
</comment>
<feature type="binding site" evidence="16">
    <location>
        <position position="596"/>
    </location>
    <ligand>
        <name>Ca(2+)</name>
        <dbReference type="ChEBI" id="CHEBI:29108"/>
    </ligand>
</feature>
<evidence type="ECO:0000256" key="9">
    <source>
        <dbReference type="ARBA" id="ARBA00023157"/>
    </source>
</evidence>
<comment type="function">
    <text evidence="13">Involved in the maturation of Asn-linked oligosaccharides. Progressively trim alpha-1,2-linked mannose residues from Man(9)GlcNAc(2) to produce Man(5)GlcNAc(2).</text>
</comment>
<dbReference type="InterPro" id="IPR001382">
    <property type="entry name" value="Glyco_hydro_47"/>
</dbReference>
<dbReference type="PANTHER" id="PTHR11742">
    <property type="entry name" value="MANNOSYL-OLIGOSACCHARIDE ALPHA-1,2-MANNOSIDASE-RELATED"/>
    <property type="match status" value="1"/>
</dbReference>
<feature type="active site" description="Proton donor" evidence="15">
    <location>
        <position position="245"/>
    </location>
</feature>
<dbReference type="Proteomes" id="UP000694568">
    <property type="component" value="Unplaced"/>
</dbReference>
<sequence length="621" mass="69629">MVFRKLPGVSASGMGLRLSQKFVFLLFLSGLVTLCFGALFFLPDSVRLKRIFLSKTETQPVTVGSGSENDAREHLKRLKNQGGMTPAKGETSTKLKSLSRKPPVSYEATEERLAGGKAQEDLTLPRSKTESASAKFKGCLLKPPLGRDNGKPSDPKTNERREKVKEMMKFAWDNYKRYAWGKNELRPLTRNGHIGNMFGGLRGASIIDSLDTLYIMGLMEEYNDAKDWVQTSLDLNSNGEASLFEVNIRYVGGLLSAYYLTGEELYKSKVMELGEKLLPAFNTPTGIPRGVINLGSGTSWSWGWASAGSSILAEFGTLHLEFVHLSELSRNPIYTEKVMNIRKLLNKIEKPHGLYPNFLSPVSGNWVQHHVSIGGLGDSFYEYLIKSYLMSDKTDGDAKTMYYGALEAIEANLVQKSPGGLTYMAEWRGGILDHKMGHLACFSGGMIGIGADDGAPEKRQHYLDLAAEITHTCHESYTPTKLGPEAFRFDGGGEATATRLSDRYYILRPEVIESYMYMWRLTHDPKYREWGWEAVEALEQHCRVESGFSGIRDVYTMTASHDNMQQSFFLSETLKYLYLLFSDDDLLPLEDWVFNTEAHPLPIIRKSCLQDDATQDKTVSE</sequence>
<comment type="cofactor">
    <cofactor evidence="1 16">
        <name>Ca(2+)</name>
        <dbReference type="ChEBI" id="CHEBI:29108"/>
    </cofactor>
</comment>
<evidence type="ECO:0000256" key="19">
    <source>
        <dbReference type="SAM" id="MobiDB-lite"/>
    </source>
</evidence>
<evidence type="ECO:0000256" key="4">
    <source>
        <dbReference type="ARBA" id="ARBA00022692"/>
    </source>
</evidence>
<protein>
    <recommendedName>
        <fullName evidence="18">alpha-1,2-Mannosidase</fullName>
        <ecNumber evidence="18">3.2.1.-</ecNumber>
    </recommendedName>
</protein>
<evidence type="ECO:0000256" key="6">
    <source>
        <dbReference type="ARBA" id="ARBA00022837"/>
    </source>
</evidence>
<dbReference type="PRINTS" id="PR00747">
    <property type="entry name" value="GLYHDRLASE47"/>
</dbReference>
<name>A0A8C9YXT0_SANLU</name>
<dbReference type="GO" id="GO:0000139">
    <property type="term" value="C:Golgi membrane"/>
    <property type="evidence" value="ECO:0007669"/>
    <property type="project" value="TreeGrafter"/>
</dbReference>
<evidence type="ECO:0000256" key="1">
    <source>
        <dbReference type="ARBA" id="ARBA00001913"/>
    </source>
</evidence>
<evidence type="ECO:0000313" key="22">
    <source>
        <dbReference type="Proteomes" id="UP000694568"/>
    </source>
</evidence>